<dbReference type="Proteomes" id="UP000799324">
    <property type="component" value="Unassembled WGS sequence"/>
</dbReference>
<protein>
    <submittedName>
        <fullName evidence="9">Zf-C3HC-domain-containing protein</fullName>
    </submittedName>
</protein>
<dbReference type="InterPro" id="IPR013909">
    <property type="entry name" value="NuBaID_C"/>
</dbReference>
<dbReference type="GO" id="GO:0008270">
    <property type="term" value="F:zinc ion binding"/>
    <property type="evidence" value="ECO:0007669"/>
    <property type="project" value="UniProtKB-KW"/>
</dbReference>
<reference evidence="9" key="1">
    <citation type="journal article" date="2020" name="Stud. Mycol.">
        <title>101 Dothideomycetes genomes: a test case for predicting lifestyles and emergence of pathogens.</title>
        <authorList>
            <person name="Haridas S."/>
            <person name="Albert R."/>
            <person name="Binder M."/>
            <person name="Bloem J."/>
            <person name="Labutti K."/>
            <person name="Salamov A."/>
            <person name="Andreopoulos B."/>
            <person name="Baker S."/>
            <person name="Barry K."/>
            <person name="Bills G."/>
            <person name="Bluhm B."/>
            <person name="Cannon C."/>
            <person name="Castanera R."/>
            <person name="Culley D."/>
            <person name="Daum C."/>
            <person name="Ezra D."/>
            <person name="Gonzalez J."/>
            <person name="Henrissat B."/>
            <person name="Kuo A."/>
            <person name="Liang C."/>
            <person name="Lipzen A."/>
            <person name="Lutzoni F."/>
            <person name="Magnuson J."/>
            <person name="Mondo S."/>
            <person name="Nolan M."/>
            <person name="Ohm R."/>
            <person name="Pangilinan J."/>
            <person name="Park H.-J."/>
            <person name="Ramirez L."/>
            <person name="Alfaro M."/>
            <person name="Sun H."/>
            <person name="Tritt A."/>
            <person name="Yoshinaga Y."/>
            <person name="Zwiers L.-H."/>
            <person name="Turgeon B."/>
            <person name="Goodwin S."/>
            <person name="Spatafora J."/>
            <person name="Crous P."/>
            <person name="Grigoriev I."/>
        </authorList>
    </citation>
    <scope>NUCLEOTIDE SEQUENCE</scope>
    <source>
        <strain evidence="9">CBS 122681</strain>
    </source>
</reference>
<evidence type="ECO:0000256" key="4">
    <source>
        <dbReference type="ARBA" id="ARBA00022833"/>
    </source>
</evidence>
<feature type="compositionally biased region" description="Low complexity" evidence="6">
    <location>
        <begin position="476"/>
        <end position="491"/>
    </location>
</feature>
<keyword evidence="10" id="KW-1185">Reference proteome</keyword>
<evidence type="ECO:0000313" key="9">
    <source>
        <dbReference type="EMBL" id="KAF2657912.1"/>
    </source>
</evidence>
<evidence type="ECO:0000259" key="8">
    <source>
        <dbReference type="Pfam" id="PF08600"/>
    </source>
</evidence>
<dbReference type="Pfam" id="PF08600">
    <property type="entry name" value="NuBaID_C"/>
    <property type="match status" value="1"/>
</dbReference>
<name>A0A6A6TDY6_9PLEO</name>
<sequence>MGPVESSPPQPALATTKRKFYKLLDNVTAGASTTSLASTLRESNVSNTSLAAPATPETASKRSRLSMEAAEQQRIVSGSDRIKALQDRLFTPGKTLDRPVVGTVRAVGAKAAVPQPSTPRKEPYYQPYSQEQFLGRLKTFADVRKWTNKPDAIGEVQWAKRGWSCDIWNAVACKGGCEQRVVVKLRPKRKDNEGKEIKMTEDMALETDEGLVEKYRELIVDGHAEDCLWRRRGCTDDIYHIPIPNRAKSSQELLDRYHSFKAMADDLPISEDLIYPDPSSSEVLERISPLFFRSPGSPPDESPPSTPAEISAFTFALFGWSGVSESKIALATCGHCFQRVGLWLYKSDRLKEMSTKLEVPIESLRLNLLESHREHCPWKNPVTQGNPKDGSIKNMAAWQTLEFLLMGRRKLAEKKHVQDESVDLSSYRGSIDSEQHFSVSATDRSRDSKDADSLNEKWKRFKAKLRRTTSRKSLKSTKSVKSVKSTKSGKSMGEKEDKENAGSND</sequence>
<feature type="region of interest" description="Disordered" evidence="6">
    <location>
        <begin position="32"/>
        <end position="68"/>
    </location>
</feature>
<feature type="compositionally biased region" description="Basic and acidic residues" evidence="6">
    <location>
        <begin position="492"/>
        <end position="505"/>
    </location>
</feature>
<feature type="compositionally biased region" description="Basic residues" evidence="6">
    <location>
        <begin position="465"/>
        <end position="475"/>
    </location>
</feature>
<keyword evidence="4" id="KW-0862">Zinc</keyword>
<dbReference type="PANTHER" id="PTHR15835">
    <property type="entry name" value="NUCLEAR-INTERACTING PARTNER OF ALK"/>
    <property type="match status" value="1"/>
</dbReference>
<evidence type="ECO:0000256" key="2">
    <source>
        <dbReference type="ARBA" id="ARBA00022723"/>
    </source>
</evidence>
<dbReference type="AlphaFoldDB" id="A0A6A6TDY6"/>
<dbReference type="OrthoDB" id="2592092at2759"/>
<feature type="domain" description="C3HC-type" evidence="7">
    <location>
        <begin position="127"/>
        <end position="270"/>
    </location>
</feature>
<dbReference type="EMBL" id="MU004320">
    <property type="protein sequence ID" value="KAF2657912.1"/>
    <property type="molecule type" value="Genomic_DNA"/>
</dbReference>
<proteinExistence type="predicted"/>
<evidence type="ECO:0000259" key="7">
    <source>
        <dbReference type="Pfam" id="PF07967"/>
    </source>
</evidence>
<accession>A0A6A6TDY6</accession>
<dbReference type="PANTHER" id="PTHR15835:SF6">
    <property type="entry name" value="ZINC FINGER C3HC-TYPE PROTEIN 1"/>
    <property type="match status" value="1"/>
</dbReference>
<dbReference type="GO" id="GO:0005634">
    <property type="term" value="C:nucleus"/>
    <property type="evidence" value="ECO:0007669"/>
    <property type="project" value="UniProtKB-SubCell"/>
</dbReference>
<dbReference type="InterPro" id="IPR012935">
    <property type="entry name" value="NuBaID_N"/>
</dbReference>
<feature type="compositionally biased region" description="Polar residues" evidence="6">
    <location>
        <begin position="41"/>
        <end position="50"/>
    </location>
</feature>
<evidence type="ECO:0000256" key="1">
    <source>
        <dbReference type="ARBA" id="ARBA00004123"/>
    </source>
</evidence>
<organism evidence="9 10">
    <name type="scientific">Lophiostoma macrostomum CBS 122681</name>
    <dbReference type="NCBI Taxonomy" id="1314788"/>
    <lineage>
        <taxon>Eukaryota</taxon>
        <taxon>Fungi</taxon>
        <taxon>Dikarya</taxon>
        <taxon>Ascomycota</taxon>
        <taxon>Pezizomycotina</taxon>
        <taxon>Dothideomycetes</taxon>
        <taxon>Pleosporomycetidae</taxon>
        <taxon>Pleosporales</taxon>
        <taxon>Lophiostomataceae</taxon>
        <taxon>Lophiostoma</taxon>
    </lineage>
</organism>
<feature type="region of interest" description="Disordered" evidence="6">
    <location>
        <begin position="465"/>
        <end position="505"/>
    </location>
</feature>
<evidence type="ECO:0000256" key="3">
    <source>
        <dbReference type="ARBA" id="ARBA00022771"/>
    </source>
</evidence>
<comment type="subcellular location">
    <subcellularLocation>
        <location evidence="1">Nucleus</location>
    </subcellularLocation>
</comment>
<evidence type="ECO:0000313" key="10">
    <source>
        <dbReference type="Proteomes" id="UP000799324"/>
    </source>
</evidence>
<keyword evidence="5" id="KW-0539">Nucleus</keyword>
<feature type="domain" description="NuBaID C-terminal" evidence="8">
    <location>
        <begin position="312"/>
        <end position="405"/>
    </location>
</feature>
<evidence type="ECO:0000256" key="6">
    <source>
        <dbReference type="SAM" id="MobiDB-lite"/>
    </source>
</evidence>
<keyword evidence="2" id="KW-0479">Metal-binding</keyword>
<keyword evidence="3" id="KW-0863">Zinc-finger</keyword>
<gene>
    <name evidence="9" type="ORF">K491DRAFT_653962</name>
</gene>
<dbReference type="Pfam" id="PF07967">
    <property type="entry name" value="zf-C3HC"/>
    <property type="match status" value="1"/>
</dbReference>
<evidence type="ECO:0000256" key="5">
    <source>
        <dbReference type="ARBA" id="ARBA00023242"/>
    </source>
</evidence>